<dbReference type="PROSITE" id="PS50240">
    <property type="entry name" value="TRYPSIN_DOM"/>
    <property type="match status" value="1"/>
</dbReference>
<dbReference type="Proteomes" id="UP001652740">
    <property type="component" value="Unplaced"/>
</dbReference>
<dbReference type="PANTHER" id="PTHR24256">
    <property type="entry name" value="TRYPTASE-RELATED"/>
    <property type="match status" value="1"/>
</dbReference>
<evidence type="ECO:0000256" key="3">
    <source>
        <dbReference type="RuleBase" id="RU363034"/>
    </source>
</evidence>
<comment type="similarity">
    <text evidence="2">Belongs to the peptidase S1 family. CLIP subfamily.</text>
</comment>
<evidence type="ECO:0000256" key="4">
    <source>
        <dbReference type="SAM" id="SignalP"/>
    </source>
</evidence>
<feature type="chain" id="PRO_5045513470" evidence="4">
    <location>
        <begin position="22"/>
        <end position="302"/>
    </location>
</feature>
<organism evidence="6 7">
    <name type="scientific">Galleria mellonella</name>
    <name type="common">Greater wax moth</name>
    <dbReference type="NCBI Taxonomy" id="7137"/>
    <lineage>
        <taxon>Eukaryota</taxon>
        <taxon>Metazoa</taxon>
        <taxon>Ecdysozoa</taxon>
        <taxon>Arthropoda</taxon>
        <taxon>Hexapoda</taxon>
        <taxon>Insecta</taxon>
        <taxon>Pterygota</taxon>
        <taxon>Neoptera</taxon>
        <taxon>Endopterygota</taxon>
        <taxon>Lepidoptera</taxon>
        <taxon>Glossata</taxon>
        <taxon>Ditrysia</taxon>
        <taxon>Pyraloidea</taxon>
        <taxon>Pyralidae</taxon>
        <taxon>Galleriinae</taxon>
        <taxon>Galleria</taxon>
    </lineage>
</organism>
<keyword evidence="4" id="KW-0732">Signal</keyword>
<keyword evidence="6" id="KW-1185">Reference proteome</keyword>
<dbReference type="InterPro" id="IPR018114">
    <property type="entry name" value="TRYPSIN_HIS"/>
</dbReference>
<dbReference type="InterPro" id="IPR033116">
    <property type="entry name" value="TRYPSIN_SER"/>
</dbReference>
<name>A0ABM3MVI8_GALME</name>
<dbReference type="PROSITE" id="PS00135">
    <property type="entry name" value="TRYPSIN_SER"/>
    <property type="match status" value="1"/>
</dbReference>
<dbReference type="InterPro" id="IPR051487">
    <property type="entry name" value="Ser/Thr_Proteases_Immune/Dev"/>
</dbReference>
<accession>A0ABM3MVI8</accession>
<dbReference type="SUPFAM" id="SSF50494">
    <property type="entry name" value="Trypsin-like serine proteases"/>
    <property type="match status" value="1"/>
</dbReference>
<keyword evidence="1" id="KW-1015">Disulfide bond</keyword>
<protein>
    <submittedName>
        <fullName evidence="7">Plasma kallikrein-like</fullName>
    </submittedName>
</protein>
<dbReference type="RefSeq" id="XP_052755377.1">
    <property type="nucleotide sequence ID" value="XM_052899417.1"/>
</dbReference>
<gene>
    <name evidence="7" type="primary">LOC113509848</name>
</gene>
<reference evidence="7" key="1">
    <citation type="submission" date="2025-08" db="UniProtKB">
        <authorList>
            <consortium name="RefSeq"/>
        </authorList>
    </citation>
    <scope>IDENTIFICATION</scope>
    <source>
        <tissue evidence="7">Whole larvae</tissue>
    </source>
</reference>
<keyword evidence="3" id="KW-0645">Protease</keyword>
<dbReference type="GeneID" id="113509848"/>
<evidence type="ECO:0000259" key="5">
    <source>
        <dbReference type="PROSITE" id="PS50240"/>
    </source>
</evidence>
<dbReference type="CDD" id="cd00190">
    <property type="entry name" value="Tryp_SPc"/>
    <property type="match status" value="1"/>
</dbReference>
<feature type="domain" description="Peptidase S1" evidence="5">
    <location>
        <begin position="38"/>
        <end position="294"/>
    </location>
</feature>
<evidence type="ECO:0000313" key="6">
    <source>
        <dbReference type="Proteomes" id="UP001652740"/>
    </source>
</evidence>
<dbReference type="PRINTS" id="PR00722">
    <property type="entry name" value="CHYMOTRYPSIN"/>
</dbReference>
<dbReference type="SMART" id="SM00020">
    <property type="entry name" value="Tryp_SPc"/>
    <property type="match status" value="1"/>
</dbReference>
<feature type="signal peptide" evidence="4">
    <location>
        <begin position="1"/>
        <end position="21"/>
    </location>
</feature>
<dbReference type="InterPro" id="IPR009003">
    <property type="entry name" value="Peptidase_S1_PA"/>
</dbReference>
<dbReference type="Gene3D" id="2.40.10.10">
    <property type="entry name" value="Trypsin-like serine proteases"/>
    <property type="match status" value="1"/>
</dbReference>
<sequence length="302" mass="34152">MFLIFRWIFFILFYVFDECSSQLIRPSNLDETVLIPRVVNGKPASLGEVPYQIGFKTPIPRFRRLYSTFCGGTIIAPTKLLSAAHCFEQRKSSCTIYQGSIILHSKQLLKKYAVAGTLWNEAKIQKTDDMNGGGQWRELKNVIFPSGYKFPKHDIAVVMIFIPFHFNDHVAAIPYTTINRDYRGKCLVSGYGRTSTTKQIRSEKLLVAHLELIPSYLCSRLHRKNMRQFICTSSKLTDVGKGDSGGPLVCSNTGDPKESKKGILVGIVSGNRYRVGSFFTRVSSYHKYIEQSNADTITLCTY</sequence>
<keyword evidence="3" id="KW-0378">Hydrolase</keyword>
<proteinExistence type="inferred from homology"/>
<keyword evidence="3" id="KW-0720">Serine protease</keyword>
<evidence type="ECO:0000256" key="1">
    <source>
        <dbReference type="ARBA" id="ARBA00023157"/>
    </source>
</evidence>
<dbReference type="InterPro" id="IPR001254">
    <property type="entry name" value="Trypsin_dom"/>
</dbReference>
<dbReference type="Pfam" id="PF00089">
    <property type="entry name" value="Trypsin"/>
    <property type="match status" value="1"/>
</dbReference>
<dbReference type="InterPro" id="IPR043504">
    <property type="entry name" value="Peptidase_S1_PA_chymotrypsin"/>
</dbReference>
<evidence type="ECO:0000313" key="7">
    <source>
        <dbReference type="RefSeq" id="XP_052755377.1"/>
    </source>
</evidence>
<evidence type="ECO:0000256" key="2">
    <source>
        <dbReference type="ARBA" id="ARBA00024195"/>
    </source>
</evidence>
<dbReference type="InterPro" id="IPR001314">
    <property type="entry name" value="Peptidase_S1A"/>
</dbReference>
<dbReference type="PROSITE" id="PS00134">
    <property type="entry name" value="TRYPSIN_HIS"/>
    <property type="match status" value="1"/>
</dbReference>